<sequence>CVLGSKTYPIVETTTAFAVLSSFLLTSAFQVDLGTSAVGHTYVSGGTVVKGDGTRLAITDFDYNGSTGIGTITTAVTHNLSASDTVNLFGIITNCAYGTKVYPQMPHAGVYPVSVVGTDILNFFLPTSDIVHNYTSGGEVKNVTLLNAGSATNITGFNYANENGYTTITSADHGLEIGDYVKLADIKVSCTHPAVAVGSSGGEKIYPDTTISSGIFYVYDVIDENTFAFGMDISTFVHAYLSGGTVQKVTWTTSNPLSLLSFTYNSDGIINEHGTKRPTAGAFVSLDPGTGPADETVWITTKSTYVQNVTTFGERCVGMKIDGSLHNGGLVSIVANDFSQIIIDGIGYWALYNGMSELVSVFTYYCHIGYLSEFGGRLRATNGNNSYGDFGSVAEGVNPSETAIIGKVDNKSTEAKVSVVETNGVNLLAFGYSNAGQEYTSATPTISGSGYGAVIKYEEFRKDAISEVRITDPGDSSTSGGLGYTYKLNTAQGGDSTTITLSAADTEGTAVLYRNQRIVIVGGKGAGQYGTITDFDTVTKICQVSRESDMGAGWEHLYPGFQIETTLDTSTRYSIEPRVDLAWPTWTKTSQTCSVDVLSLTSSGAGTTNFIASNKSGVAPGAVVYSTDGGANWLNSTLTGATIGTFGLWNNVIGNRKNNNVLALMQGHTVYAARSTDKGETFSEITFANGANWIDAA</sequence>
<organism evidence="1">
    <name type="scientific">marine metagenome</name>
    <dbReference type="NCBI Taxonomy" id="408172"/>
    <lineage>
        <taxon>unclassified sequences</taxon>
        <taxon>metagenomes</taxon>
        <taxon>ecological metagenomes</taxon>
    </lineage>
</organism>
<accession>A0A382BN89</accession>
<gene>
    <name evidence="1" type="ORF">METZ01_LOCUS167706</name>
</gene>
<dbReference type="InterPro" id="IPR023366">
    <property type="entry name" value="ATP_synth_asu-like_sf"/>
</dbReference>
<reference evidence="1" key="1">
    <citation type="submission" date="2018-05" db="EMBL/GenBank/DDBJ databases">
        <authorList>
            <person name="Lanie J.A."/>
            <person name="Ng W.-L."/>
            <person name="Kazmierczak K.M."/>
            <person name="Andrzejewski T.M."/>
            <person name="Davidsen T.M."/>
            <person name="Wayne K.J."/>
            <person name="Tettelin H."/>
            <person name="Glass J.I."/>
            <person name="Rusch D."/>
            <person name="Podicherti R."/>
            <person name="Tsui H.-C.T."/>
            <person name="Winkler M.E."/>
        </authorList>
    </citation>
    <scope>NUCLEOTIDE SEQUENCE</scope>
</reference>
<evidence type="ECO:0000313" key="1">
    <source>
        <dbReference type="EMBL" id="SVB14852.1"/>
    </source>
</evidence>
<dbReference type="CDD" id="cd15482">
    <property type="entry name" value="Sialidase_non-viral"/>
    <property type="match status" value="1"/>
</dbReference>
<dbReference type="AlphaFoldDB" id="A0A382BN89"/>
<feature type="non-terminal residue" evidence="1">
    <location>
        <position position="1"/>
    </location>
</feature>
<protein>
    <submittedName>
        <fullName evidence="1">Uncharacterized protein</fullName>
    </submittedName>
</protein>
<dbReference type="Gene3D" id="2.40.30.20">
    <property type="match status" value="1"/>
</dbReference>
<dbReference type="EMBL" id="UINC01030442">
    <property type="protein sequence ID" value="SVB14852.1"/>
    <property type="molecule type" value="Genomic_DNA"/>
</dbReference>
<dbReference type="InterPro" id="IPR036278">
    <property type="entry name" value="Sialidase_sf"/>
</dbReference>
<feature type="non-terminal residue" evidence="1">
    <location>
        <position position="697"/>
    </location>
</feature>
<name>A0A382BN89_9ZZZZ</name>
<proteinExistence type="predicted"/>
<dbReference type="SUPFAM" id="SSF50939">
    <property type="entry name" value="Sialidases"/>
    <property type="match status" value="1"/>
</dbReference>